<organism evidence="1 2">
    <name type="scientific">Stieleria marina</name>
    <dbReference type="NCBI Taxonomy" id="1930275"/>
    <lineage>
        <taxon>Bacteria</taxon>
        <taxon>Pseudomonadati</taxon>
        <taxon>Planctomycetota</taxon>
        <taxon>Planctomycetia</taxon>
        <taxon>Pirellulales</taxon>
        <taxon>Pirellulaceae</taxon>
        <taxon>Stieleria</taxon>
    </lineage>
</organism>
<accession>A0A517NUB4</accession>
<name>A0A517NUB4_9BACT</name>
<evidence type="ECO:0000313" key="2">
    <source>
        <dbReference type="Proteomes" id="UP000319817"/>
    </source>
</evidence>
<keyword evidence="2" id="KW-1185">Reference proteome</keyword>
<sequence length="99" mass="11134">MSVMTLKDEIDERLAAIRYAHEKAKTLTKELGETVRWRECLPLSFVKTVVVVNSNGDEVPRSQSSNGDSIADIKKQMERRAKIITAAKKIADECDLNID</sequence>
<reference evidence="1 2" key="1">
    <citation type="submission" date="2019-02" db="EMBL/GenBank/DDBJ databases">
        <title>Deep-cultivation of Planctomycetes and their phenomic and genomic characterization uncovers novel biology.</title>
        <authorList>
            <person name="Wiegand S."/>
            <person name="Jogler M."/>
            <person name="Boedeker C."/>
            <person name="Pinto D."/>
            <person name="Vollmers J."/>
            <person name="Rivas-Marin E."/>
            <person name="Kohn T."/>
            <person name="Peeters S.H."/>
            <person name="Heuer A."/>
            <person name="Rast P."/>
            <person name="Oberbeckmann S."/>
            <person name="Bunk B."/>
            <person name="Jeske O."/>
            <person name="Meyerdierks A."/>
            <person name="Storesund J.E."/>
            <person name="Kallscheuer N."/>
            <person name="Luecker S."/>
            <person name="Lage O.M."/>
            <person name="Pohl T."/>
            <person name="Merkel B.J."/>
            <person name="Hornburger P."/>
            <person name="Mueller R.-W."/>
            <person name="Bruemmer F."/>
            <person name="Labrenz M."/>
            <person name="Spormann A.M."/>
            <person name="Op den Camp H."/>
            <person name="Overmann J."/>
            <person name="Amann R."/>
            <person name="Jetten M.S.M."/>
            <person name="Mascher T."/>
            <person name="Medema M.H."/>
            <person name="Devos D.P."/>
            <person name="Kaster A.-K."/>
            <person name="Ovreas L."/>
            <person name="Rohde M."/>
            <person name="Galperin M.Y."/>
            <person name="Jogler C."/>
        </authorList>
    </citation>
    <scope>NUCLEOTIDE SEQUENCE [LARGE SCALE GENOMIC DNA]</scope>
    <source>
        <strain evidence="1 2">K23_9</strain>
    </source>
</reference>
<proteinExistence type="predicted"/>
<evidence type="ECO:0000313" key="1">
    <source>
        <dbReference type="EMBL" id="QDT10715.1"/>
    </source>
</evidence>
<dbReference type="AlphaFoldDB" id="A0A517NUB4"/>
<dbReference type="Proteomes" id="UP000319817">
    <property type="component" value="Chromosome"/>
</dbReference>
<protein>
    <submittedName>
        <fullName evidence="1">Uncharacterized protein</fullName>
    </submittedName>
</protein>
<dbReference type="EMBL" id="CP036526">
    <property type="protein sequence ID" value="QDT10715.1"/>
    <property type="molecule type" value="Genomic_DNA"/>
</dbReference>
<gene>
    <name evidence="1" type="ORF">K239x_26730</name>
</gene>